<organism evidence="1 2">
    <name type="scientific">Polychaeton citri CBS 116435</name>
    <dbReference type="NCBI Taxonomy" id="1314669"/>
    <lineage>
        <taxon>Eukaryota</taxon>
        <taxon>Fungi</taxon>
        <taxon>Dikarya</taxon>
        <taxon>Ascomycota</taxon>
        <taxon>Pezizomycotina</taxon>
        <taxon>Dothideomycetes</taxon>
        <taxon>Dothideomycetidae</taxon>
        <taxon>Capnodiales</taxon>
        <taxon>Capnodiaceae</taxon>
        <taxon>Polychaeton</taxon>
    </lineage>
</organism>
<sequence>MPCPVWKSCQHCMLRPSGLVALPATQLNTVQCPLHGKPSCDGSSPMWVQRAFPCSTASTLGVSAYRRGRLAYDTAITHSRGISSVGPSAETRGRNTPGGKSGLLLCTEISGLCVRAISRCIARARMSSPSPS</sequence>
<comment type="caution">
    <text evidence="1">The sequence shown here is derived from an EMBL/GenBank/DDBJ whole genome shotgun (WGS) entry which is preliminary data.</text>
</comment>
<dbReference type="AlphaFoldDB" id="A0A9P4UQA0"/>
<reference evidence="1" key="1">
    <citation type="journal article" date="2020" name="Stud. Mycol.">
        <title>101 Dothideomycetes genomes: a test case for predicting lifestyles and emergence of pathogens.</title>
        <authorList>
            <person name="Haridas S."/>
            <person name="Albert R."/>
            <person name="Binder M."/>
            <person name="Bloem J."/>
            <person name="Labutti K."/>
            <person name="Salamov A."/>
            <person name="Andreopoulos B."/>
            <person name="Baker S."/>
            <person name="Barry K."/>
            <person name="Bills G."/>
            <person name="Bluhm B."/>
            <person name="Cannon C."/>
            <person name="Castanera R."/>
            <person name="Culley D."/>
            <person name="Daum C."/>
            <person name="Ezra D."/>
            <person name="Gonzalez J."/>
            <person name="Henrissat B."/>
            <person name="Kuo A."/>
            <person name="Liang C."/>
            <person name="Lipzen A."/>
            <person name="Lutzoni F."/>
            <person name="Magnuson J."/>
            <person name="Mondo S."/>
            <person name="Nolan M."/>
            <person name="Ohm R."/>
            <person name="Pangilinan J."/>
            <person name="Park H.-J."/>
            <person name="Ramirez L."/>
            <person name="Alfaro M."/>
            <person name="Sun H."/>
            <person name="Tritt A."/>
            <person name="Yoshinaga Y."/>
            <person name="Zwiers L.-H."/>
            <person name="Turgeon B."/>
            <person name="Goodwin S."/>
            <person name="Spatafora J."/>
            <person name="Crous P."/>
            <person name="Grigoriev I."/>
        </authorList>
    </citation>
    <scope>NUCLEOTIDE SEQUENCE</scope>
    <source>
        <strain evidence="1">CBS 116435</strain>
    </source>
</reference>
<gene>
    <name evidence="1" type="ORF">K431DRAFT_87875</name>
</gene>
<dbReference type="Proteomes" id="UP000799441">
    <property type="component" value="Unassembled WGS sequence"/>
</dbReference>
<proteinExistence type="predicted"/>
<evidence type="ECO:0000313" key="2">
    <source>
        <dbReference type="Proteomes" id="UP000799441"/>
    </source>
</evidence>
<name>A0A9P4UQA0_9PEZI</name>
<accession>A0A9P4UQA0</accession>
<dbReference type="EMBL" id="MU003796">
    <property type="protein sequence ID" value="KAF2720825.1"/>
    <property type="molecule type" value="Genomic_DNA"/>
</dbReference>
<keyword evidence="2" id="KW-1185">Reference proteome</keyword>
<protein>
    <submittedName>
        <fullName evidence="1">Uncharacterized protein</fullName>
    </submittedName>
</protein>
<evidence type="ECO:0000313" key="1">
    <source>
        <dbReference type="EMBL" id="KAF2720825.1"/>
    </source>
</evidence>